<evidence type="ECO:0000313" key="1">
    <source>
        <dbReference type="EMBL" id="HIR59527.1"/>
    </source>
</evidence>
<evidence type="ECO:0000313" key="2">
    <source>
        <dbReference type="Proteomes" id="UP000824232"/>
    </source>
</evidence>
<sequence length="123" mass="14970">MNIKNIYSNAKEKVIDYLLRYLCQHNISYVRVENEVHFLDKIYRFYDSKDNSLEDTLEKIYKTLNELEVSKRLSLDDTLIEFTTREGRVNNKYQMLDYNSNKKKLLKMQNRRNNLKIKNSKTY</sequence>
<organism evidence="1 2">
    <name type="scientific">Candidatus Onthousia excrementipullorum</name>
    <dbReference type="NCBI Taxonomy" id="2840884"/>
    <lineage>
        <taxon>Bacteria</taxon>
        <taxon>Bacillati</taxon>
        <taxon>Bacillota</taxon>
        <taxon>Bacilli</taxon>
        <taxon>Candidatus Onthousia</taxon>
    </lineage>
</organism>
<gene>
    <name evidence="1" type="ORF">IAB38_05690</name>
</gene>
<protein>
    <submittedName>
        <fullName evidence="1">Uncharacterized protein</fullName>
    </submittedName>
</protein>
<dbReference type="AlphaFoldDB" id="A0A9D1J3G5"/>
<accession>A0A9D1J3G5</accession>
<dbReference type="EMBL" id="DVHC01000058">
    <property type="protein sequence ID" value="HIR59527.1"/>
    <property type="molecule type" value="Genomic_DNA"/>
</dbReference>
<reference evidence="1" key="2">
    <citation type="journal article" date="2021" name="PeerJ">
        <title>Extensive microbial diversity within the chicken gut microbiome revealed by metagenomics and culture.</title>
        <authorList>
            <person name="Gilroy R."/>
            <person name="Ravi A."/>
            <person name="Getino M."/>
            <person name="Pursley I."/>
            <person name="Horton D.L."/>
            <person name="Alikhan N.F."/>
            <person name="Baker D."/>
            <person name="Gharbi K."/>
            <person name="Hall N."/>
            <person name="Watson M."/>
            <person name="Adriaenssens E.M."/>
            <person name="Foster-Nyarko E."/>
            <person name="Jarju S."/>
            <person name="Secka A."/>
            <person name="Antonio M."/>
            <person name="Oren A."/>
            <person name="Chaudhuri R.R."/>
            <person name="La Ragione R."/>
            <person name="Hildebrand F."/>
            <person name="Pallen M.J."/>
        </authorList>
    </citation>
    <scope>NUCLEOTIDE SEQUENCE</scope>
    <source>
        <strain evidence="1">CHK184-20233</strain>
    </source>
</reference>
<dbReference type="Proteomes" id="UP000824232">
    <property type="component" value="Unassembled WGS sequence"/>
</dbReference>
<name>A0A9D1J3G5_9FIRM</name>
<proteinExistence type="predicted"/>
<reference evidence="1" key="1">
    <citation type="submission" date="2020-10" db="EMBL/GenBank/DDBJ databases">
        <authorList>
            <person name="Gilroy R."/>
        </authorList>
    </citation>
    <scope>NUCLEOTIDE SEQUENCE</scope>
    <source>
        <strain evidence="1">CHK184-20233</strain>
    </source>
</reference>
<comment type="caution">
    <text evidence="1">The sequence shown here is derived from an EMBL/GenBank/DDBJ whole genome shotgun (WGS) entry which is preliminary data.</text>
</comment>